<dbReference type="SUPFAM" id="SSF57850">
    <property type="entry name" value="RING/U-box"/>
    <property type="match status" value="1"/>
</dbReference>
<evidence type="ECO:0000256" key="2">
    <source>
        <dbReference type="ARBA" id="ARBA00022723"/>
    </source>
</evidence>
<name>A0A8X7XAQ6_POLSE</name>
<evidence type="ECO:0000313" key="10">
    <source>
        <dbReference type="EMBL" id="KAG2464616.1"/>
    </source>
</evidence>
<evidence type="ECO:0000259" key="8">
    <source>
        <dbReference type="PROSITE" id="PS50089"/>
    </source>
</evidence>
<keyword evidence="2" id="KW-0479">Metal-binding</keyword>
<feature type="region of interest" description="Disordered" evidence="7">
    <location>
        <begin position="577"/>
        <end position="648"/>
    </location>
</feature>
<dbReference type="InterPro" id="IPR016135">
    <property type="entry name" value="UBQ-conjugating_enzyme/RWD"/>
</dbReference>
<evidence type="ECO:0000256" key="5">
    <source>
        <dbReference type="ARBA" id="ARBA00053748"/>
    </source>
</evidence>
<evidence type="ECO:0000256" key="7">
    <source>
        <dbReference type="SAM" id="MobiDB-lite"/>
    </source>
</evidence>
<feature type="compositionally biased region" description="Basic residues" evidence="7">
    <location>
        <begin position="432"/>
        <end position="442"/>
    </location>
</feature>
<dbReference type="Pfam" id="PF05773">
    <property type="entry name" value="RWD"/>
    <property type="match status" value="1"/>
</dbReference>
<dbReference type="PANTHER" id="PTHR13198">
    <property type="entry name" value="RING FINGER PROTEIN 25"/>
    <property type="match status" value="1"/>
</dbReference>
<dbReference type="SMART" id="SM00591">
    <property type="entry name" value="RWD"/>
    <property type="match status" value="1"/>
</dbReference>
<dbReference type="PROSITE" id="PS50908">
    <property type="entry name" value="RWD"/>
    <property type="match status" value="1"/>
</dbReference>
<dbReference type="Proteomes" id="UP000886611">
    <property type="component" value="Unassembled WGS sequence"/>
</dbReference>
<feature type="compositionally biased region" description="Basic and acidic residues" evidence="7">
    <location>
        <begin position="532"/>
        <end position="541"/>
    </location>
</feature>
<gene>
    <name evidence="10" type="primary">Rnf25</name>
    <name evidence="10" type="ORF">GTO96_0002257</name>
</gene>
<dbReference type="GO" id="GO:0061630">
    <property type="term" value="F:ubiquitin protein ligase activity"/>
    <property type="evidence" value="ECO:0007669"/>
    <property type="project" value="InterPro"/>
</dbReference>
<protein>
    <recommendedName>
        <fullName evidence="1">RWD domain-containing protein 3</fullName>
    </recommendedName>
</protein>
<evidence type="ECO:0000256" key="4">
    <source>
        <dbReference type="ARBA" id="ARBA00022833"/>
    </source>
</evidence>
<keyword evidence="3 6" id="KW-0863">Zinc-finger</keyword>
<dbReference type="Gene3D" id="3.10.110.10">
    <property type="entry name" value="Ubiquitin Conjugating Enzyme"/>
    <property type="match status" value="1"/>
</dbReference>
<feature type="non-terminal residue" evidence="10">
    <location>
        <position position="648"/>
    </location>
</feature>
<evidence type="ECO:0000259" key="9">
    <source>
        <dbReference type="PROSITE" id="PS50908"/>
    </source>
</evidence>
<evidence type="ECO:0000313" key="11">
    <source>
        <dbReference type="Proteomes" id="UP000886611"/>
    </source>
</evidence>
<dbReference type="InterPro" id="IPR006575">
    <property type="entry name" value="RWD_dom"/>
</dbReference>
<dbReference type="InterPro" id="IPR013083">
    <property type="entry name" value="Znf_RING/FYVE/PHD"/>
</dbReference>
<dbReference type="SMART" id="SM00184">
    <property type="entry name" value="RING"/>
    <property type="match status" value="1"/>
</dbReference>
<dbReference type="CDD" id="cd16470">
    <property type="entry name" value="RING-H2_RNF25"/>
    <property type="match status" value="1"/>
</dbReference>
<dbReference type="FunFam" id="3.10.110.10:FF:000050">
    <property type="entry name" value="eIF-2-alpha kinase GCN2"/>
    <property type="match status" value="1"/>
</dbReference>
<comment type="caution">
    <text evidence="10">The sequence shown here is derived from an EMBL/GenBank/DDBJ whole genome shotgun (WGS) entry which is preliminary data.</text>
</comment>
<evidence type="ECO:0000256" key="3">
    <source>
        <dbReference type="ARBA" id="ARBA00022771"/>
    </source>
</evidence>
<dbReference type="Gene3D" id="3.30.40.10">
    <property type="entry name" value="Zinc/RING finger domain, C3HC4 (zinc finger)"/>
    <property type="match status" value="1"/>
</dbReference>
<dbReference type="GO" id="GO:0033554">
    <property type="term" value="P:cellular response to stress"/>
    <property type="evidence" value="ECO:0007669"/>
    <property type="project" value="UniProtKB-ARBA"/>
</dbReference>
<keyword evidence="10" id="KW-0436">Ligase</keyword>
<dbReference type="FunFam" id="3.30.40.10:FF:000215">
    <property type="entry name" value="E3 ubiquitin-protein ligase RNF25"/>
    <property type="match status" value="1"/>
</dbReference>
<feature type="region of interest" description="Disordered" evidence="7">
    <location>
        <begin position="375"/>
        <end position="448"/>
    </location>
</feature>
<feature type="domain" description="RING-type" evidence="8">
    <location>
        <begin position="207"/>
        <end position="272"/>
    </location>
</feature>
<dbReference type="GO" id="GO:0051246">
    <property type="term" value="P:regulation of protein metabolic process"/>
    <property type="evidence" value="ECO:0007669"/>
    <property type="project" value="UniProtKB-ARBA"/>
</dbReference>
<dbReference type="CDD" id="cd23818">
    <property type="entry name" value="RWD_RNF25"/>
    <property type="match status" value="1"/>
</dbReference>
<accession>A0A8X7XAQ6</accession>
<comment type="function">
    <text evidence="5">Enhancer of SUMO conjugation. Increases SUMO conjugation to proteins by promoting the: binding of E1 and E2 enzymes, thioester linkage between SUMO and ube2i/ubc9 and transfer of SUMO to specific target proteins which include hif1a, pias, nfkbia, nr3c1 and top1. Has no effect on ubiquitination.</text>
</comment>
<proteinExistence type="predicted"/>
<reference evidence="10 11" key="1">
    <citation type="journal article" date="2021" name="Cell">
        <title>Tracing the genetic footprints of vertebrate landing in non-teleost ray-finned fishes.</title>
        <authorList>
            <person name="Bi X."/>
            <person name="Wang K."/>
            <person name="Yang L."/>
            <person name="Pan H."/>
            <person name="Jiang H."/>
            <person name="Wei Q."/>
            <person name="Fang M."/>
            <person name="Yu H."/>
            <person name="Zhu C."/>
            <person name="Cai Y."/>
            <person name="He Y."/>
            <person name="Gan X."/>
            <person name="Zeng H."/>
            <person name="Yu D."/>
            <person name="Zhu Y."/>
            <person name="Jiang H."/>
            <person name="Qiu Q."/>
            <person name="Yang H."/>
            <person name="Zhang Y.E."/>
            <person name="Wang W."/>
            <person name="Zhu M."/>
            <person name="He S."/>
            <person name="Zhang G."/>
        </authorList>
    </citation>
    <scope>NUCLEOTIDE SEQUENCE [LARGE SCALE GENOMIC DNA]</scope>
    <source>
        <strain evidence="10">Bchr_013</strain>
    </source>
</reference>
<feature type="compositionally biased region" description="Basic and acidic residues" evidence="7">
    <location>
        <begin position="381"/>
        <end position="399"/>
    </location>
</feature>
<dbReference type="AlphaFoldDB" id="A0A8X7XAQ6"/>
<dbReference type="GO" id="GO:0009893">
    <property type="term" value="P:positive regulation of metabolic process"/>
    <property type="evidence" value="ECO:0007669"/>
    <property type="project" value="UniProtKB-ARBA"/>
</dbReference>
<feature type="non-terminal residue" evidence="10">
    <location>
        <position position="1"/>
    </location>
</feature>
<evidence type="ECO:0000256" key="1">
    <source>
        <dbReference type="ARBA" id="ARBA00015444"/>
    </source>
</evidence>
<dbReference type="InterPro" id="IPR039133">
    <property type="entry name" value="RNF25"/>
</dbReference>
<feature type="domain" description="RWD" evidence="9">
    <location>
        <begin position="81"/>
        <end position="200"/>
    </location>
</feature>
<feature type="compositionally biased region" description="Polar residues" evidence="7">
    <location>
        <begin position="578"/>
        <end position="592"/>
    </location>
</feature>
<dbReference type="GO" id="GO:0016874">
    <property type="term" value="F:ligase activity"/>
    <property type="evidence" value="ECO:0007669"/>
    <property type="project" value="UniProtKB-KW"/>
</dbReference>
<dbReference type="PROSITE" id="PS50089">
    <property type="entry name" value="ZF_RING_2"/>
    <property type="match status" value="1"/>
</dbReference>
<sequence length="648" mass="72497">MFPTSSLNVYIEKRTEDKVNESGSATLGVPRILTGSMQQIVETSFQTVIQDRPEDFLRGRGPAVHLSGRAARNAGAPQVSVRLEPLGQSTGRRPLCPCHVGSGDSSSLILSSHPWEVHITLFPSTAQDPEAQFVRLTLQLSLPAQYPNSPPKISIQNPRGLSDEKIQCIQCTLADLAKSSVGGPMLYELIEKGKEILTESNVPYGQCIICLFGFQEDEAFTKTACYHYFHSHCLARYVEHREMEIEAQKAELALDKTSSLQQELKVLCPVCREPLTYDWDSLQATAPPQTPLLPFRPGKEFLRKWAELEEILTRQRLKGGVIDPEEESNRFLLHIHETPSEESGNKTILNPEESAAATSPAENLAVPVVETSVEAAPIEEDGSRSETSGKKCDQSDLKEPSVQAEIRTPETPGHAYQDLGKNRRRKDERPHWRGRGQHRRPQFPRVQEKREMHLERTFHRMGLQPETVSPSLPSEEMEKIGPESVLPVQVGVRQTERWRPARPVHQSKSHVMCARRLDDRNCDAISPLSQDARTETQDNIRDCSTGQSEHVIAGDGKKLEPMVNTCDNPVEEKIIRNDNFSSGCEPPGSSQRHSSRPHGGWSRTSGPNPTRGGYWKPHFQGGRRDFTPRGRGRGRGQTGSKRELKEDV</sequence>
<dbReference type="GO" id="GO:0005634">
    <property type="term" value="C:nucleus"/>
    <property type="evidence" value="ECO:0007669"/>
    <property type="project" value="TreeGrafter"/>
</dbReference>
<dbReference type="InterPro" id="IPR001841">
    <property type="entry name" value="Znf_RING"/>
</dbReference>
<dbReference type="GO" id="GO:0008270">
    <property type="term" value="F:zinc ion binding"/>
    <property type="evidence" value="ECO:0007669"/>
    <property type="project" value="UniProtKB-KW"/>
</dbReference>
<dbReference type="EMBL" id="JAATIS010003638">
    <property type="protein sequence ID" value="KAG2464616.1"/>
    <property type="molecule type" value="Genomic_DNA"/>
</dbReference>
<evidence type="ECO:0000256" key="6">
    <source>
        <dbReference type="PROSITE-ProRule" id="PRU00175"/>
    </source>
</evidence>
<keyword evidence="11" id="KW-1185">Reference proteome</keyword>
<dbReference type="GO" id="GO:0016567">
    <property type="term" value="P:protein ubiquitination"/>
    <property type="evidence" value="ECO:0007669"/>
    <property type="project" value="TreeGrafter"/>
</dbReference>
<organism evidence="10 11">
    <name type="scientific">Polypterus senegalus</name>
    <name type="common">Senegal bichir</name>
    <dbReference type="NCBI Taxonomy" id="55291"/>
    <lineage>
        <taxon>Eukaryota</taxon>
        <taxon>Metazoa</taxon>
        <taxon>Chordata</taxon>
        <taxon>Craniata</taxon>
        <taxon>Vertebrata</taxon>
        <taxon>Euteleostomi</taxon>
        <taxon>Actinopterygii</taxon>
        <taxon>Polypteriformes</taxon>
        <taxon>Polypteridae</taxon>
        <taxon>Polypterus</taxon>
    </lineage>
</organism>
<keyword evidence="4" id="KW-0862">Zinc</keyword>
<feature type="region of interest" description="Disordered" evidence="7">
    <location>
        <begin position="529"/>
        <end position="556"/>
    </location>
</feature>
<dbReference type="GO" id="GO:0010468">
    <property type="term" value="P:regulation of gene expression"/>
    <property type="evidence" value="ECO:0007669"/>
    <property type="project" value="UniProtKB-ARBA"/>
</dbReference>
<dbReference type="PANTHER" id="PTHR13198:SF4">
    <property type="entry name" value="E3 UBIQUITIN-PROTEIN LIGASE RNF25"/>
    <property type="match status" value="1"/>
</dbReference>
<dbReference type="SUPFAM" id="SSF54495">
    <property type="entry name" value="UBC-like"/>
    <property type="match status" value="1"/>
</dbReference>